<dbReference type="EMBL" id="MJEQ01037194">
    <property type="protein sequence ID" value="OIS96091.1"/>
    <property type="molecule type" value="Genomic_DNA"/>
</dbReference>
<evidence type="ECO:0000256" key="1">
    <source>
        <dbReference type="ARBA" id="ARBA00022679"/>
    </source>
</evidence>
<keyword evidence="1" id="KW-0808">Transferase</keyword>
<proteinExistence type="predicted"/>
<keyword evidence="2" id="KW-0547">Nucleotide-binding</keyword>
<feature type="domain" description="Protein kinase" evidence="5">
    <location>
        <begin position="1"/>
        <end position="72"/>
    </location>
</feature>
<keyword evidence="4" id="KW-0067">ATP-binding</keyword>
<keyword evidence="7" id="KW-1185">Reference proteome</keyword>
<evidence type="ECO:0000256" key="4">
    <source>
        <dbReference type="ARBA" id="ARBA00022840"/>
    </source>
</evidence>
<dbReference type="PROSITE" id="PS50011">
    <property type="entry name" value="PROTEIN_KINASE_DOM"/>
    <property type="match status" value="1"/>
</dbReference>
<evidence type="ECO:0000256" key="3">
    <source>
        <dbReference type="ARBA" id="ARBA00022777"/>
    </source>
</evidence>
<dbReference type="InterPro" id="IPR052059">
    <property type="entry name" value="CR_Ser/Thr_kinase"/>
</dbReference>
<evidence type="ECO:0000313" key="7">
    <source>
        <dbReference type="Proteomes" id="UP000187609"/>
    </source>
</evidence>
<dbReference type="InterPro" id="IPR000719">
    <property type="entry name" value="Prot_kinase_dom"/>
</dbReference>
<accession>A0A1J6HUQ5</accession>
<dbReference type="Proteomes" id="UP000187609">
    <property type="component" value="Unassembled WGS sequence"/>
</dbReference>
<dbReference type="STRING" id="49451.A0A1J6HUQ5"/>
<gene>
    <name evidence="6" type="ORF">A4A49_08133</name>
</gene>
<dbReference type="InterPro" id="IPR011009">
    <property type="entry name" value="Kinase-like_dom_sf"/>
</dbReference>
<evidence type="ECO:0000313" key="6">
    <source>
        <dbReference type="EMBL" id="OIS96091.1"/>
    </source>
</evidence>
<evidence type="ECO:0000259" key="5">
    <source>
        <dbReference type="PROSITE" id="PS50011"/>
    </source>
</evidence>
<dbReference type="AlphaFoldDB" id="A0A1J6HUQ5"/>
<dbReference type="Gramene" id="OIS96091">
    <property type="protein sequence ID" value="OIS96091"/>
    <property type="gene ID" value="A4A49_08133"/>
</dbReference>
<dbReference type="Gene3D" id="1.10.510.10">
    <property type="entry name" value="Transferase(Phosphotransferase) domain 1"/>
    <property type="match status" value="1"/>
</dbReference>
<sequence length="72" mass="8262">MKVYNGGASFIFKFLYNEQSRKPSFILVPSNQSLESFIFGIAEGFVYLHENTKTRIIRRDIKASNILLDSSL</sequence>
<name>A0A1J6HUQ5_NICAT</name>
<reference evidence="6" key="1">
    <citation type="submission" date="2016-11" db="EMBL/GenBank/DDBJ databases">
        <title>The genome of Nicotiana attenuata.</title>
        <authorList>
            <person name="Xu S."/>
            <person name="Brockmoeller T."/>
            <person name="Gaquerel E."/>
            <person name="Navarro A."/>
            <person name="Kuhl H."/>
            <person name="Gase K."/>
            <person name="Ling Z."/>
            <person name="Zhou W."/>
            <person name="Kreitzer C."/>
            <person name="Stanke M."/>
            <person name="Tang H."/>
            <person name="Lyons E."/>
            <person name="Pandey P."/>
            <person name="Pandey S.P."/>
            <person name="Timmermann B."/>
            <person name="Baldwin I.T."/>
        </authorList>
    </citation>
    <scope>NUCLEOTIDE SEQUENCE [LARGE SCALE GENOMIC DNA]</scope>
    <source>
        <strain evidence="6">UT</strain>
    </source>
</reference>
<organism evidence="6 7">
    <name type="scientific">Nicotiana attenuata</name>
    <name type="common">Coyote tobacco</name>
    <dbReference type="NCBI Taxonomy" id="49451"/>
    <lineage>
        <taxon>Eukaryota</taxon>
        <taxon>Viridiplantae</taxon>
        <taxon>Streptophyta</taxon>
        <taxon>Embryophyta</taxon>
        <taxon>Tracheophyta</taxon>
        <taxon>Spermatophyta</taxon>
        <taxon>Magnoliopsida</taxon>
        <taxon>eudicotyledons</taxon>
        <taxon>Gunneridae</taxon>
        <taxon>Pentapetalae</taxon>
        <taxon>asterids</taxon>
        <taxon>lamiids</taxon>
        <taxon>Solanales</taxon>
        <taxon>Solanaceae</taxon>
        <taxon>Nicotianoideae</taxon>
        <taxon>Nicotianeae</taxon>
        <taxon>Nicotiana</taxon>
    </lineage>
</organism>
<dbReference type="GO" id="GO:0005524">
    <property type="term" value="F:ATP binding"/>
    <property type="evidence" value="ECO:0007669"/>
    <property type="project" value="UniProtKB-KW"/>
</dbReference>
<comment type="caution">
    <text evidence="6">The sequence shown here is derived from an EMBL/GenBank/DDBJ whole genome shotgun (WGS) entry which is preliminary data.</text>
</comment>
<protein>
    <recommendedName>
        <fullName evidence="5">Protein kinase domain-containing protein</fullName>
    </recommendedName>
</protein>
<keyword evidence="3" id="KW-0418">Kinase</keyword>
<dbReference type="PANTHER" id="PTHR47973">
    <property type="entry name" value="CYSTEINE-RICH RECEPTOR-LIKE PROTEIN KINASE 3"/>
    <property type="match status" value="1"/>
</dbReference>
<dbReference type="SMR" id="A0A1J6HUQ5"/>
<dbReference type="SUPFAM" id="SSF56112">
    <property type="entry name" value="Protein kinase-like (PK-like)"/>
    <property type="match status" value="1"/>
</dbReference>
<evidence type="ECO:0000256" key="2">
    <source>
        <dbReference type="ARBA" id="ARBA00022741"/>
    </source>
</evidence>
<dbReference type="GO" id="GO:0004672">
    <property type="term" value="F:protein kinase activity"/>
    <property type="evidence" value="ECO:0007669"/>
    <property type="project" value="InterPro"/>
</dbReference>